<evidence type="ECO:0000256" key="2">
    <source>
        <dbReference type="ARBA" id="ARBA00023002"/>
    </source>
</evidence>
<dbReference type="AlphaFoldDB" id="A0A2T2NSC9"/>
<gene>
    <name evidence="3" type="ORF">BS50DRAFT_572965</name>
</gene>
<dbReference type="PANTHER" id="PTHR43899">
    <property type="entry name" value="RH59310P"/>
    <property type="match status" value="1"/>
</dbReference>
<dbReference type="Pfam" id="PF00106">
    <property type="entry name" value="adh_short"/>
    <property type="match status" value="1"/>
</dbReference>
<protein>
    <submittedName>
        <fullName evidence="3">NAD(P)-binding protein</fullName>
    </submittedName>
</protein>
<dbReference type="Gene3D" id="3.40.50.720">
    <property type="entry name" value="NAD(P)-binding Rossmann-like Domain"/>
    <property type="match status" value="1"/>
</dbReference>
<proteinExistence type="inferred from homology"/>
<dbReference type="GO" id="GO:0005783">
    <property type="term" value="C:endoplasmic reticulum"/>
    <property type="evidence" value="ECO:0007669"/>
    <property type="project" value="TreeGrafter"/>
</dbReference>
<name>A0A2T2NSC9_CORCC</name>
<dbReference type="OrthoDB" id="47007at2759"/>
<dbReference type="SUPFAM" id="SSF51735">
    <property type="entry name" value="NAD(P)-binding Rossmann-fold domains"/>
    <property type="match status" value="1"/>
</dbReference>
<dbReference type="EMBL" id="KZ678134">
    <property type="protein sequence ID" value="PSN67988.1"/>
    <property type="molecule type" value="Genomic_DNA"/>
</dbReference>
<dbReference type="PANTHER" id="PTHR43899:SF13">
    <property type="entry name" value="RH59310P"/>
    <property type="match status" value="1"/>
</dbReference>
<evidence type="ECO:0000313" key="4">
    <source>
        <dbReference type="Proteomes" id="UP000240883"/>
    </source>
</evidence>
<comment type="similarity">
    <text evidence="1">Belongs to the short-chain dehydrogenases/reductases (SDR) family.</text>
</comment>
<dbReference type="GO" id="GO:0016491">
    <property type="term" value="F:oxidoreductase activity"/>
    <property type="evidence" value="ECO:0007669"/>
    <property type="project" value="UniProtKB-KW"/>
</dbReference>
<dbReference type="InterPro" id="IPR036291">
    <property type="entry name" value="NAD(P)-bd_dom_sf"/>
</dbReference>
<evidence type="ECO:0000313" key="3">
    <source>
        <dbReference type="EMBL" id="PSN67988.1"/>
    </source>
</evidence>
<dbReference type="PRINTS" id="PR00081">
    <property type="entry name" value="GDHRDH"/>
</dbReference>
<keyword evidence="2" id="KW-0560">Oxidoreductase</keyword>
<reference evidence="3 4" key="1">
    <citation type="journal article" date="2018" name="Front. Microbiol.">
        <title>Genome-Wide Analysis of Corynespora cassiicola Leaf Fall Disease Putative Effectors.</title>
        <authorList>
            <person name="Lopez D."/>
            <person name="Ribeiro S."/>
            <person name="Label P."/>
            <person name="Fumanal B."/>
            <person name="Venisse J.S."/>
            <person name="Kohler A."/>
            <person name="de Oliveira R.R."/>
            <person name="Labutti K."/>
            <person name="Lipzen A."/>
            <person name="Lail K."/>
            <person name="Bauer D."/>
            <person name="Ohm R.A."/>
            <person name="Barry K.W."/>
            <person name="Spatafora J."/>
            <person name="Grigoriev I.V."/>
            <person name="Martin F.M."/>
            <person name="Pujade-Renaud V."/>
        </authorList>
    </citation>
    <scope>NUCLEOTIDE SEQUENCE [LARGE SCALE GENOMIC DNA]</scope>
    <source>
        <strain evidence="3 4">Philippines</strain>
    </source>
</reference>
<dbReference type="InterPro" id="IPR051019">
    <property type="entry name" value="VLCFA-Steroid_DH"/>
</dbReference>
<evidence type="ECO:0000256" key="1">
    <source>
        <dbReference type="ARBA" id="ARBA00006484"/>
    </source>
</evidence>
<dbReference type="STRING" id="1448308.A0A2T2NSC9"/>
<dbReference type="InterPro" id="IPR002347">
    <property type="entry name" value="SDR_fam"/>
</dbReference>
<keyword evidence="4" id="KW-1185">Reference proteome</keyword>
<accession>A0A2T2NSC9</accession>
<dbReference type="Proteomes" id="UP000240883">
    <property type="component" value="Unassembled WGS sequence"/>
</dbReference>
<sequence>MEALKTTALAVGALSLASTAYNVLGFIRLHTRRGNVTKYLDPTQETWAIVTGASDGFGFALAQELASLGFNIILHSRSADKLAAKRQALLSSAPPDAKVEIVAADASLDPLGGADKILAAAEGKHVAVLVNNLAMASVTQDTFRAFEATTAEEIERCANMNVVFHTRVFSAVMARFRAWGSGGGGGGGGGSGGGLVMSIGSLGGVMGMPYLGVYCALKAYQRILAMSLAFEARAVGGGVEVLCVELGETVTAGNPGEESLMMPSASKVARAALDKVGCGKREVCAFWGHGLVMSLSGWIVSWFGDGAVEGSLEASMKSYMEKQERAKKAQ</sequence>
<organism evidence="3 4">
    <name type="scientific">Corynespora cassiicola Philippines</name>
    <dbReference type="NCBI Taxonomy" id="1448308"/>
    <lineage>
        <taxon>Eukaryota</taxon>
        <taxon>Fungi</taxon>
        <taxon>Dikarya</taxon>
        <taxon>Ascomycota</taxon>
        <taxon>Pezizomycotina</taxon>
        <taxon>Dothideomycetes</taxon>
        <taxon>Pleosporomycetidae</taxon>
        <taxon>Pleosporales</taxon>
        <taxon>Corynesporascaceae</taxon>
        <taxon>Corynespora</taxon>
    </lineage>
</organism>